<accession>A0ACC2GTC1</accession>
<sequence>MVKEKDKRARDSYKRSYDRRNNTDPKLKPDDIDSVKLDKDRGWTTPATVIQHSGMPRSYLIRTEKGVLRRNRRHPRLLKQPIVFTADEEEEVAETGHTDGDGQEVVKTNSPETPRSLVQTTSRGRVIRPNTRYKNFVYYVECSKRQNNPQHSYVRQSGSPPSSLELTVQFVQRN</sequence>
<comment type="caution">
    <text evidence="1">The sequence shown here is derived from an EMBL/GenBank/DDBJ whole genome shotgun (WGS) entry which is preliminary data.</text>
</comment>
<dbReference type="Proteomes" id="UP001157502">
    <property type="component" value="Chromosome 9"/>
</dbReference>
<organism evidence="1 2">
    <name type="scientific">Dallia pectoralis</name>
    <name type="common">Alaska blackfish</name>
    <dbReference type="NCBI Taxonomy" id="75939"/>
    <lineage>
        <taxon>Eukaryota</taxon>
        <taxon>Metazoa</taxon>
        <taxon>Chordata</taxon>
        <taxon>Craniata</taxon>
        <taxon>Vertebrata</taxon>
        <taxon>Euteleostomi</taxon>
        <taxon>Actinopterygii</taxon>
        <taxon>Neopterygii</taxon>
        <taxon>Teleostei</taxon>
        <taxon>Protacanthopterygii</taxon>
        <taxon>Esociformes</taxon>
        <taxon>Umbridae</taxon>
        <taxon>Dallia</taxon>
    </lineage>
</organism>
<proteinExistence type="predicted"/>
<dbReference type="EMBL" id="CM055736">
    <property type="protein sequence ID" value="KAJ8006670.1"/>
    <property type="molecule type" value="Genomic_DNA"/>
</dbReference>
<keyword evidence="2" id="KW-1185">Reference proteome</keyword>
<evidence type="ECO:0000313" key="1">
    <source>
        <dbReference type="EMBL" id="KAJ8006670.1"/>
    </source>
</evidence>
<reference evidence="1" key="1">
    <citation type="submission" date="2021-05" db="EMBL/GenBank/DDBJ databases">
        <authorList>
            <person name="Pan Q."/>
            <person name="Jouanno E."/>
            <person name="Zahm M."/>
            <person name="Klopp C."/>
            <person name="Cabau C."/>
            <person name="Louis A."/>
            <person name="Berthelot C."/>
            <person name="Parey E."/>
            <person name="Roest Crollius H."/>
            <person name="Montfort J."/>
            <person name="Robinson-Rechavi M."/>
            <person name="Bouchez O."/>
            <person name="Lampietro C."/>
            <person name="Lopez Roques C."/>
            <person name="Donnadieu C."/>
            <person name="Postlethwait J."/>
            <person name="Bobe J."/>
            <person name="Dillon D."/>
            <person name="Chandos A."/>
            <person name="von Hippel F."/>
            <person name="Guiguen Y."/>
        </authorList>
    </citation>
    <scope>NUCLEOTIDE SEQUENCE</scope>
    <source>
        <strain evidence="1">YG-Jan2019</strain>
    </source>
</reference>
<name>A0ACC2GTC1_DALPE</name>
<protein>
    <submittedName>
        <fullName evidence="1">Uncharacterized protein</fullName>
    </submittedName>
</protein>
<evidence type="ECO:0000313" key="2">
    <source>
        <dbReference type="Proteomes" id="UP001157502"/>
    </source>
</evidence>
<gene>
    <name evidence="1" type="ORF">DPEC_G00109640</name>
</gene>